<dbReference type="SMART" id="SM00464">
    <property type="entry name" value="LON"/>
    <property type="match status" value="1"/>
</dbReference>
<dbReference type="EC" id="3.4.21.-" evidence="8 13"/>
<evidence type="ECO:0000256" key="5">
    <source>
        <dbReference type="ARBA" id="ARBA00022825"/>
    </source>
</evidence>
<dbReference type="OrthoDB" id="2411602at2759"/>
<evidence type="ECO:0000256" key="10">
    <source>
        <dbReference type="PIRSR" id="PIRSR001174-2"/>
    </source>
</evidence>
<evidence type="ECO:0000256" key="11">
    <source>
        <dbReference type="PROSITE-ProRule" id="PRU01122"/>
    </source>
</evidence>
<dbReference type="InterPro" id="IPR020568">
    <property type="entry name" value="Ribosomal_Su5_D2-typ_SF"/>
</dbReference>
<organism evidence="17 18">
    <name type="scientific">Trichomonascus ciferrii</name>
    <dbReference type="NCBI Taxonomy" id="44093"/>
    <lineage>
        <taxon>Eukaryota</taxon>
        <taxon>Fungi</taxon>
        <taxon>Dikarya</taxon>
        <taxon>Ascomycota</taxon>
        <taxon>Saccharomycotina</taxon>
        <taxon>Dipodascomycetes</taxon>
        <taxon>Dipodascales</taxon>
        <taxon>Trichomonascaceae</taxon>
        <taxon>Trichomonascus</taxon>
        <taxon>Trichomonascus ciferrii complex</taxon>
    </lineage>
</organism>
<dbReference type="PROSITE" id="PS01046">
    <property type="entry name" value="LON_SER"/>
    <property type="match status" value="1"/>
</dbReference>
<dbReference type="Gene3D" id="3.40.50.300">
    <property type="entry name" value="P-loop containing nucleotide triphosphate hydrolases"/>
    <property type="match status" value="1"/>
</dbReference>
<dbReference type="InterPro" id="IPR027065">
    <property type="entry name" value="Lon_Prtase"/>
</dbReference>
<feature type="active site" evidence="9 11">
    <location>
        <position position="720"/>
    </location>
</feature>
<accession>A0A642V8I1</accession>
<name>A0A642V8I1_9ASCO</name>
<dbReference type="InterPro" id="IPR004815">
    <property type="entry name" value="Lon_bac/euk-typ"/>
</dbReference>
<keyword evidence="7" id="KW-0346">Stress response</keyword>
<dbReference type="Gene3D" id="3.30.230.10">
    <property type="match status" value="1"/>
</dbReference>
<dbReference type="Pfam" id="PF00004">
    <property type="entry name" value="AAA"/>
    <property type="match status" value="1"/>
</dbReference>
<evidence type="ECO:0000256" key="4">
    <source>
        <dbReference type="ARBA" id="ARBA00022801"/>
    </source>
</evidence>
<dbReference type="InterPro" id="IPR054594">
    <property type="entry name" value="Lon_lid"/>
</dbReference>
<keyword evidence="1" id="KW-0963">Cytoplasm</keyword>
<comment type="caution">
    <text evidence="17">The sequence shown here is derived from an EMBL/GenBank/DDBJ whole genome shotgun (WGS) entry which is preliminary data.</text>
</comment>
<dbReference type="GO" id="GO:0004176">
    <property type="term" value="F:ATP-dependent peptidase activity"/>
    <property type="evidence" value="ECO:0007669"/>
    <property type="project" value="UniProtKB-UniRule"/>
</dbReference>
<dbReference type="InterPro" id="IPR027417">
    <property type="entry name" value="P-loop_NTPase"/>
</dbReference>
<proteinExistence type="inferred from homology"/>
<dbReference type="InterPro" id="IPR003959">
    <property type="entry name" value="ATPase_AAA_core"/>
</dbReference>
<keyword evidence="18" id="KW-1185">Reference proteome</keyword>
<dbReference type="EMBL" id="SWFS01000131">
    <property type="protein sequence ID" value="KAA8915887.1"/>
    <property type="molecule type" value="Genomic_DNA"/>
</dbReference>
<dbReference type="GO" id="GO:0030163">
    <property type="term" value="P:protein catabolic process"/>
    <property type="evidence" value="ECO:0007669"/>
    <property type="project" value="InterPro"/>
</dbReference>
<evidence type="ECO:0000313" key="18">
    <source>
        <dbReference type="Proteomes" id="UP000761534"/>
    </source>
</evidence>
<keyword evidence="4 8" id="KW-0378">Hydrolase</keyword>
<evidence type="ECO:0000256" key="9">
    <source>
        <dbReference type="PIRSR" id="PIRSR001174-1"/>
    </source>
</evidence>
<dbReference type="GO" id="GO:0006508">
    <property type="term" value="P:proteolysis"/>
    <property type="evidence" value="ECO:0007669"/>
    <property type="project" value="UniProtKB-KW"/>
</dbReference>
<protein>
    <recommendedName>
        <fullName evidence="8 13">Lon protease homolog</fullName>
        <ecNumber evidence="8 13">3.4.21.-</ecNumber>
    </recommendedName>
</protein>
<feature type="binding site" evidence="10">
    <location>
        <begin position="378"/>
        <end position="385"/>
    </location>
    <ligand>
        <name>ATP</name>
        <dbReference type="ChEBI" id="CHEBI:30616"/>
    </ligand>
</feature>
<dbReference type="GO" id="GO:0004252">
    <property type="term" value="F:serine-type endopeptidase activity"/>
    <property type="evidence" value="ECO:0007669"/>
    <property type="project" value="UniProtKB-UniRule"/>
</dbReference>
<dbReference type="Gene3D" id="1.20.58.1480">
    <property type="match status" value="1"/>
</dbReference>
<dbReference type="FunFam" id="1.20.5.5270:FF:000002">
    <property type="entry name" value="Lon protease homolog"/>
    <property type="match status" value="1"/>
</dbReference>
<keyword evidence="3 8" id="KW-0547">Nucleotide-binding</keyword>
<dbReference type="PRINTS" id="PR00830">
    <property type="entry name" value="ENDOLAPTASE"/>
</dbReference>
<dbReference type="Proteomes" id="UP000761534">
    <property type="component" value="Unassembled WGS sequence"/>
</dbReference>
<dbReference type="Gene3D" id="1.10.8.60">
    <property type="match status" value="1"/>
</dbReference>
<dbReference type="SUPFAM" id="SSF52540">
    <property type="entry name" value="P-loop containing nucleoside triphosphate hydrolases"/>
    <property type="match status" value="1"/>
</dbReference>
<dbReference type="Gene3D" id="1.20.5.5270">
    <property type="match status" value="1"/>
</dbReference>
<dbReference type="PROSITE" id="PS51786">
    <property type="entry name" value="LON_PROTEOLYTIC"/>
    <property type="match status" value="1"/>
</dbReference>
<dbReference type="InterPro" id="IPR008268">
    <property type="entry name" value="Peptidase_S16_AS"/>
</dbReference>
<dbReference type="InterPro" id="IPR015947">
    <property type="entry name" value="PUA-like_sf"/>
</dbReference>
<dbReference type="PANTHER" id="PTHR10046">
    <property type="entry name" value="ATP DEPENDENT LON PROTEASE FAMILY MEMBER"/>
    <property type="match status" value="1"/>
</dbReference>
<dbReference type="InterPro" id="IPR008269">
    <property type="entry name" value="Lon_proteolytic"/>
</dbReference>
<dbReference type="Pfam" id="PF02190">
    <property type="entry name" value="LON_substr_bdg"/>
    <property type="match status" value="1"/>
</dbReference>
<dbReference type="GO" id="GO:0005524">
    <property type="term" value="F:ATP binding"/>
    <property type="evidence" value="ECO:0007669"/>
    <property type="project" value="UniProtKB-KW"/>
</dbReference>
<evidence type="ECO:0000259" key="15">
    <source>
        <dbReference type="PROSITE" id="PS51786"/>
    </source>
</evidence>
<feature type="active site" evidence="9 11">
    <location>
        <position position="763"/>
    </location>
</feature>
<dbReference type="InterPro" id="IPR014721">
    <property type="entry name" value="Ribsml_uS5_D2-typ_fold_subgr"/>
</dbReference>
<gene>
    <name evidence="17" type="ORF">TRICI_001901</name>
</gene>
<dbReference type="AlphaFoldDB" id="A0A642V8I1"/>
<evidence type="ECO:0000256" key="1">
    <source>
        <dbReference type="ARBA" id="ARBA00022490"/>
    </source>
</evidence>
<keyword evidence="6 8" id="KW-0067">ATP-binding</keyword>
<evidence type="ECO:0000256" key="12">
    <source>
        <dbReference type="RuleBase" id="RU000591"/>
    </source>
</evidence>
<dbReference type="SMART" id="SM00382">
    <property type="entry name" value="AAA"/>
    <property type="match status" value="1"/>
</dbReference>
<keyword evidence="5 8" id="KW-0720">Serine protease</keyword>
<feature type="domain" description="Lon N-terminal" evidence="16">
    <location>
        <begin position="1"/>
        <end position="192"/>
    </location>
</feature>
<dbReference type="InterPro" id="IPR003593">
    <property type="entry name" value="AAA+_ATPase"/>
</dbReference>
<reference evidence="17" key="1">
    <citation type="journal article" date="2019" name="G3 (Bethesda)">
        <title>Genome Assemblies of Two Rare Opportunistic Yeast Pathogens: Diutina rugosa (syn. Candida rugosa) and Trichomonascus ciferrii (syn. Candida ciferrii).</title>
        <authorList>
            <person name="Mixao V."/>
            <person name="Saus E."/>
            <person name="Hansen A.P."/>
            <person name="Lass-Florl C."/>
            <person name="Gabaldon T."/>
        </authorList>
    </citation>
    <scope>NUCLEOTIDE SEQUENCE</scope>
    <source>
        <strain evidence="17">CBS 4856</strain>
    </source>
</reference>
<comment type="similarity">
    <text evidence="8 11 12">Belongs to the peptidase S16 family.</text>
</comment>
<feature type="compositionally biased region" description="Acidic residues" evidence="14">
    <location>
        <begin position="243"/>
        <end position="254"/>
    </location>
</feature>
<dbReference type="SUPFAM" id="SSF54211">
    <property type="entry name" value="Ribosomal protein S5 domain 2-like"/>
    <property type="match status" value="1"/>
</dbReference>
<dbReference type="PROSITE" id="PS51787">
    <property type="entry name" value="LON_N"/>
    <property type="match status" value="1"/>
</dbReference>
<evidence type="ECO:0000256" key="8">
    <source>
        <dbReference type="PIRNR" id="PIRNR001174"/>
    </source>
</evidence>
<dbReference type="PIRSF" id="PIRSF001174">
    <property type="entry name" value="Lon_proteas"/>
    <property type="match status" value="1"/>
</dbReference>
<evidence type="ECO:0000256" key="7">
    <source>
        <dbReference type="ARBA" id="ARBA00023016"/>
    </source>
</evidence>
<dbReference type="CDD" id="cd19500">
    <property type="entry name" value="RecA-like_Lon"/>
    <property type="match status" value="1"/>
</dbReference>
<keyword evidence="2 8" id="KW-0645">Protease</keyword>
<dbReference type="VEuPathDB" id="FungiDB:TRICI_001901"/>
<dbReference type="GO" id="GO:0016887">
    <property type="term" value="F:ATP hydrolysis activity"/>
    <property type="evidence" value="ECO:0007669"/>
    <property type="project" value="InterPro"/>
</dbReference>
<feature type="region of interest" description="Disordered" evidence="14">
    <location>
        <begin position="235"/>
        <end position="254"/>
    </location>
</feature>
<dbReference type="Pfam" id="PF05362">
    <property type="entry name" value="Lon_C"/>
    <property type="match status" value="1"/>
</dbReference>
<evidence type="ECO:0000256" key="3">
    <source>
        <dbReference type="ARBA" id="ARBA00022741"/>
    </source>
</evidence>
<dbReference type="FunFam" id="3.40.50.300:FF:000382">
    <property type="entry name" value="Lon protease homolog 2, peroxisomal"/>
    <property type="match status" value="1"/>
</dbReference>
<dbReference type="SUPFAM" id="SSF88697">
    <property type="entry name" value="PUA domain-like"/>
    <property type="match status" value="1"/>
</dbReference>
<evidence type="ECO:0000313" key="17">
    <source>
        <dbReference type="EMBL" id="KAA8915887.1"/>
    </source>
</evidence>
<evidence type="ECO:0000256" key="14">
    <source>
        <dbReference type="SAM" id="MobiDB-lite"/>
    </source>
</evidence>
<evidence type="ECO:0000259" key="16">
    <source>
        <dbReference type="PROSITE" id="PS51787"/>
    </source>
</evidence>
<dbReference type="InterPro" id="IPR003111">
    <property type="entry name" value="Lon_prtase_N"/>
</dbReference>
<feature type="domain" description="Lon proteolytic" evidence="15">
    <location>
        <begin position="631"/>
        <end position="815"/>
    </location>
</feature>
<dbReference type="NCBIfam" id="TIGR00763">
    <property type="entry name" value="lon"/>
    <property type="match status" value="1"/>
</dbReference>
<evidence type="ECO:0000256" key="2">
    <source>
        <dbReference type="ARBA" id="ARBA00022670"/>
    </source>
</evidence>
<evidence type="ECO:0000256" key="13">
    <source>
        <dbReference type="RuleBase" id="RU000592"/>
    </source>
</evidence>
<evidence type="ECO:0000256" key="6">
    <source>
        <dbReference type="ARBA" id="ARBA00022840"/>
    </source>
</evidence>
<sequence>MAPWSRGKNTQDVLSVLGIPSTVLFPGSIIRVNASAVDVKDEEDQRVIVAPKLGAGEMNDVGTIANVVPMKRQDSLLLEGLYRGRVARYTDDDKTAKVDRIHEGKVENVSGKLDELKGLVKQLLDLSGADGASVMSRFMSATAATTVNSPGKLVDILASVLPLEFEDKLKVLNCLEVDKRIDLVADMVKKHIGSLENAVVKRPGGNGKGNLSKKQREQLLKRQLKAIKEELGQLSDDKALEDGNGDDDLDGDNEDEITQLKNKLLSTETGLSSDARRVVVRELKRLKRMHPSQAEYQVCRTYLETLSELPWSTRSQKKMSLETMKKAREILDEDHYGLEKVKKRLVEYLAVLYLRQQQQEQENTAKSVERTPILLLVGPPGVGKTSLAQSVARAMDRKLHRISLGGVRDEAEIRGHRRTYVGAMPGLLVQGLRKVGVGNPVMVLDEIDKVGQGNNFHGDPSAALLEVLDPEQNHSFNDHYVNFPVDLSKTLFIATANSTETIPPALLDRMETIHIDGYTYMEKLHIARKYLVPKQIRASGLPENSLDISDEVIMKVATKYTREAGVRTLDRQIGSLCRGKAVDQLNETTENPHKITLDDVQKYLGLERVHDDMVDDVVDEYTDVNGRVKRRHTFGVVNGLAYMGSGNGGLLMFEATLMPGGSGKLKLTGKLGDVISESGQIAMSWVRANCLKLGLPMSTLKESDIHIHAPAGAIPKDGPSAGIAMTTALVSLLGKKQIPGHIAMTGEMTLRGKVLPVGGIREKLLGAHLAGIKKVILPYHCQKVVKDECAFVDDIGMEIVYVKYIWDVFDAVWGGENIYVDSIL</sequence>
<dbReference type="Pfam" id="PF22667">
    <property type="entry name" value="Lon_lid"/>
    <property type="match status" value="1"/>
</dbReference>